<evidence type="ECO:0000256" key="8">
    <source>
        <dbReference type="ARBA" id="ARBA00022777"/>
    </source>
</evidence>
<dbReference type="SUPFAM" id="SSF47384">
    <property type="entry name" value="Homodimeric domain of signal transducing histidine kinase"/>
    <property type="match status" value="1"/>
</dbReference>
<evidence type="ECO:0000256" key="5">
    <source>
        <dbReference type="ARBA" id="ARBA00022553"/>
    </source>
</evidence>
<evidence type="ECO:0000256" key="14">
    <source>
        <dbReference type="SAM" id="Phobius"/>
    </source>
</evidence>
<evidence type="ECO:0000256" key="13">
    <source>
        <dbReference type="SAM" id="MobiDB-lite"/>
    </source>
</evidence>
<evidence type="ECO:0000256" key="2">
    <source>
        <dbReference type="ARBA" id="ARBA00004651"/>
    </source>
</evidence>
<dbReference type="InterPro" id="IPR003594">
    <property type="entry name" value="HATPase_dom"/>
</dbReference>
<dbReference type="GO" id="GO:0005886">
    <property type="term" value="C:plasma membrane"/>
    <property type="evidence" value="ECO:0007669"/>
    <property type="project" value="UniProtKB-SubCell"/>
</dbReference>
<feature type="transmembrane region" description="Helical" evidence="14">
    <location>
        <begin position="30"/>
        <end position="51"/>
    </location>
</feature>
<dbReference type="EC" id="2.7.13.3" evidence="3"/>
<keyword evidence="18" id="KW-1185">Reference proteome</keyword>
<dbReference type="InterPro" id="IPR036097">
    <property type="entry name" value="HisK_dim/P_sf"/>
</dbReference>
<evidence type="ECO:0000256" key="4">
    <source>
        <dbReference type="ARBA" id="ARBA00022475"/>
    </source>
</evidence>
<dbReference type="PANTHER" id="PTHR43065:SF50">
    <property type="entry name" value="HISTIDINE KINASE"/>
    <property type="match status" value="1"/>
</dbReference>
<dbReference type="InterPro" id="IPR003661">
    <property type="entry name" value="HisK_dim/P_dom"/>
</dbReference>
<dbReference type="EMBL" id="JADEXG010000004">
    <property type="protein sequence ID" value="MBE9076252.1"/>
    <property type="molecule type" value="Genomic_DNA"/>
</dbReference>
<keyword evidence="9 14" id="KW-1133">Transmembrane helix</keyword>
<evidence type="ECO:0000256" key="12">
    <source>
        <dbReference type="SAM" id="Coils"/>
    </source>
</evidence>
<feature type="domain" description="Histidine kinase" evidence="15">
    <location>
        <begin position="478"/>
        <end position="731"/>
    </location>
</feature>
<dbReference type="SMART" id="SM00387">
    <property type="entry name" value="HATPase_c"/>
    <property type="match status" value="1"/>
</dbReference>
<feature type="compositionally biased region" description="Polar residues" evidence="13">
    <location>
        <begin position="1"/>
        <end position="21"/>
    </location>
</feature>
<dbReference type="Pfam" id="PF02518">
    <property type="entry name" value="HATPase_c"/>
    <property type="match status" value="1"/>
</dbReference>
<keyword evidence="8" id="KW-0418">Kinase</keyword>
<evidence type="ECO:0000256" key="9">
    <source>
        <dbReference type="ARBA" id="ARBA00022989"/>
    </source>
</evidence>
<dbReference type="SMART" id="SM00304">
    <property type="entry name" value="HAMP"/>
    <property type="match status" value="1"/>
</dbReference>
<feature type="region of interest" description="Disordered" evidence="13">
    <location>
        <begin position="1"/>
        <end position="22"/>
    </location>
</feature>
<dbReference type="Gene3D" id="1.10.287.130">
    <property type="match status" value="1"/>
</dbReference>
<dbReference type="Pfam" id="PF00672">
    <property type="entry name" value="HAMP"/>
    <property type="match status" value="1"/>
</dbReference>
<keyword evidence="12" id="KW-0175">Coiled coil</keyword>
<keyword evidence="6" id="KW-0808">Transferase</keyword>
<accession>A0A8J7DAC1</accession>
<dbReference type="SUPFAM" id="SSF55874">
    <property type="entry name" value="ATPase domain of HSP90 chaperone/DNA topoisomerase II/histidine kinase"/>
    <property type="match status" value="1"/>
</dbReference>
<keyword evidence="11 14" id="KW-0472">Membrane</keyword>
<organism evidence="17 18">
    <name type="scientific">Vasconcelosia minhoensis LEGE 07310</name>
    <dbReference type="NCBI Taxonomy" id="915328"/>
    <lineage>
        <taxon>Bacteria</taxon>
        <taxon>Bacillati</taxon>
        <taxon>Cyanobacteriota</taxon>
        <taxon>Cyanophyceae</taxon>
        <taxon>Nodosilineales</taxon>
        <taxon>Cymatolegaceae</taxon>
        <taxon>Vasconcelosia</taxon>
        <taxon>Vasconcelosia minhoensis</taxon>
    </lineage>
</organism>
<dbReference type="Gene3D" id="3.30.565.10">
    <property type="entry name" value="Histidine kinase-like ATPase, C-terminal domain"/>
    <property type="match status" value="1"/>
</dbReference>
<keyword evidence="5" id="KW-0597">Phosphoprotein</keyword>
<dbReference type="InterPro" id="IPR004358">
    <property type="entry name" value="Sig_transdc_His_kin-like_C"/>
</dbReference>
<dbReference type="InterPro" id="IPR036890">
    <property type="entry name" value="HATPase_C_sf"/>
</dbReference>
<dbReference type="SUPFAM" id="SSF158472">
    <property type="entry name" value="HAMP domain-like"/>
    <property type="match status" value="1"/>
</dbReference>
<dbReference type="SMART" id="SM00388">
    <property type="entry name" value="HisKA"/>
    <property type="match status" value="1"/>
</dbReference>
<evidence type="ECO:0000259" key="15">
    <source>
        <dbReference type="PROSITE" id="PS50109"/>
    </source>
</evidence>
<dbReference type="GO" id="GO:0000155">
    <property type="term" value="F:phosphorelay sensor kinase activity"/>
    <property type="evidence" value="ECO:0007669"/>
    <property type="project" value="InterPro"/>
</dbReference>
<sequence length="734" mass="81657">MLQAKTKSALSETRPSRSSPLGRQLPLRSILVVPFLLQISAAVGLTGYFSLRNGRTAVNDLAAQLIARTDQLVDQQLVSYLSLPPKVNQLNADLLQRRIVEPDDADTLSSLFWKEAKTYGQLDYIALTLPNGKYIGAGDWLSEPGIEIDIVAADGVGRTYSVDSQGQRQAIIDQYEYFPKAEPFYYQTVEAQKPMWTLVLEQFDTLAQNDPVYIAANANLPVYNSANQLLGVLSVDLRLSNISDFLANLELSQNSQVFIMQRNGDLVASSNGQPLYQSVNGEPQRLNALDSTDSLTQATTRALQERFDLQNIEQEQSLILPLQGQRRYLHIRPWRDADGLDWLVVTVVPESDFMAQIQANTRTTILLCLGALAIASVLGLYTSHWIVQSVWQLDRAARAISRGDLNQQVQKSSIQEFSSLGQTFNQMAKQLQESFETLEERVEERTQTLSNTLVELQQAQTQLIQTEKMSSLGQLVAGVAHEINNPISFIYGNLEPAKEYAQDLILLLQHYQSECPQPSPVIQAFIQEIDLVYLQSDFLKVLNSMELGAERITEIVRSLKIFSRQDESDVKTVDIHEGIDSTLLILSSQLKAQNWRPAIEVIQDYGDLPPVSCYPGQLNQVFMNILANAIDAIDESLERAGPIAVPQITIRTQATLNQAIIRIADNGLGIPENVRVKLFDPFFTTKPVGKGTGLGLSISYQIITERHGGQLTCWSKPGQGTEFAIAIPLTLPTR</sequence>
<dbReference type="PANTHER" id="PTHR43065">
    <property type="entry name" value="SENSOR HISTIDINE KINASE"/>
    <property type="match status" value="1"/>
</dbReference>
<evidence type="ECO:0000259" key="16">
    <source>
        <dbReference type="PROSITE" id="PS50885"/>
    </source>
</evidence>
<dbReference type="PRINTS" id="PR00344">
    <property type="entry name" value="BCTRLSENSOR"/>
</dbReference>
<dbReference type="PROSITE" id="PS50885">
    <property type="entry name" value="HAMP"/>
    <property type="match status" value="1"/>
</dbReference>
<dbReference type="InterPro" id="IPR033479">
    <property type="entry name" value="dCache_1"/>
</dbReference>
<evidence type="ECO:0000256" key="7">
    <source>
        <dbReference type="ARBA" id="ARBA00022692"/>
    </source>
</evidence>
<dbReference type="Pfam" id="PF02743">
    <property type="entry name" value="dCache_1"/>
    <property type="match status" value="1"/>
</dbReference>
<name>A0A8J7DAC1_9CYAN</name>
<dbReference type="PROSITE" id="PS50109">
    <property type="entry name" value="HIS_KIN"/>
    <property type="match status" value="1"/>
</dbReference>
<dbReference type="AlphaFoldDB" id="A0A8J7DAC1"/>
<dbReference type="InterPro" id="IPR005467">
    <property type="entry name" value="His_kinase_dom"/>
</dbReference>
<evidence type="ECO:0000256" key="3">
    <source>
        <dbReference type="ARBA" id="ARBA00012438"/>
    </source>
</evidence>
<comment type="subcellular location">
    <subcellularLocation>
        <location evidence="2">Cell membrane</location>
        <topology evidence="2">Multi-pass membrane protein</topology>
    </subcellularLocation>
</comment>
<feature type="domain" description="HAMP" evidence="16">
    <location>
        <begin position="384"/>
        <end position="436"/>
    </location>
</feature>
<evidence type="ECO:0000256" key="1">
    <source>
        <dbReference type="ARBA" id="ARBA00000085"/>
    </source>
</evidence>
<evidence type="ECO:0000313" key="17">
    <source>
        <dbReference type="EMBL" id="MBE9076252.1"/>
    </source>
</evidence>
<evidence type="ECO:0000256" key="11">
    <source>
        <dbReference type="ARBA" id="ARBA00023136"/>
    </source>
</evidence>
<feature type="coiled-coil region" evidence="12">
    <location>
        <begin position="428"/>
        <end position="459"/>
    </location>
</feature>
<dbReference type="CDD" id="cd00082">
    <property type="entry name" value="HisKA"/>
    <property type="match status" value="1"/>
</dbReference>
<dbReference type="CDD" id="cd06225">
    <property type="entry name" value="HAMP"/>
    <property type="match status" value="1"/>
</dbReference>
<proteinExistence type="predicted"/>
<dbReference type="Gene3D" id="6.10.340.10">
    <property type="match status" value="1"/>
</dbReference>
<dbReference type="Proteomes" id="UP000636505">
    <property type="component" value="Unassembled WGS sequence"/>
</dbReference>
<feature type="transmembrane region" description="Helical" evidence="14">
    <location>
        <begin position="364"/>
        <end position="387"/>
    </location>
</feature>
<keyword evidence="10" id="KW-0902">Two-component regulatory system</keyword>
<dbReference type="Gene3D" id="3.30.450.20">
    <property type="entry name" value="PAS domain"/>
    <property type="match status" value="1"/>
</dbReference>
<keyword evidence="4" id="KW-1003">Cell membrane</keyword>
<evidence type="ECO:0000256" key="6">
    <source>
        <dbReference type="ARBA" id="ARBA00022679"/>
    </source>
</evidence>
<evidence type="ECO:0000313" key="18">
    <source>
        <dbReference type="Proteomes" id="UP000636505"/>
    </source>
</evidence>
<dbReference type="InterPro" id="IPR003660">
    <property type="entry name" value="HAMP_dom"/>
</dbReference>
<comment type="caution">
    <text evidence="17">The sequence shown here is derived from an EMBL/GenBank/DDBJ whole genome shotgun (WGS) entry which is preliminary data.</text>
</comment>
<keyword evidence="7 14" id="KW-0812">Transmembrane</keyword>
<reference evidence="17" key="1">
    <citation type="submission" date="2020-10" db="EMBL/GenBank/DDBJ databases">
        <authorList>
            <person name="Castelo-Branco R."/>
            <person name="Eusebio N."/>
            <person name="Adriana R."/>
            <person name="Vieira A."/>
            <person name="Brugerolle De Fraissinette N."/>
            <person name="Rezende De Castro R."/>
            <person name="Schneider M.P."/>
            <person name="Vasconcelos V."/>
            <person name="Leao P.N."/>
        </authorList>
    </citation>
    <scope>NUCLEOTIDE SEQUENCE</scope>
    <source>
        <strain evidence="17">LEGE 07310</strain>
    </source>
</reference>
<gene>
    <name evidence="17" type="ORF">IQ241_02890</name>
</gene>
<protein>
    <recommendedName>
        <fullName evidence="3">histidine kinase</fullName>
        <ecNumber evidence="3">2.7.13.3</ecNumber>
    </recommendedName>
</protein>
<comment type="catalytic activity">
    <reaction evidence="1">
        <text>ATP + protein L-histidine = ADP + protein N-phospho-L-histidine.</text>
        <dbReference type="EC" id="2.7.13.3"/>
    </reaction>
</comment>
<evidence type="ECO:0000256" key="10">
    <source>
        <dbReference type="ARBA" id="ARBA00023012"/>
    </source>
</evidence>